<reference evidence="11 12" key="1">
    <citation type="submission" date="2018-08" db="EMBL/GenBank/DDBJ databases">
        <title>Diversity &amp; Physiological Properties of Lignin-Decomposing Actinobacteria from Soil.</title>
        <authorList>
            <person name="Roh S.G."/>
            <person name="Kim S.B."/>
        </authorList>
    </citation>
    <scope>NUCLEOTIDE SEQUENCE [LARGE SCALE GENOMIC DNA]</scope>
    <source>
        <strain evidence="11 12">MMS17-GH009</strain>
    </source>
</reference>
<evidence type="ECO:0000256" key="1">
    <source>
        <dbReference type="ARBA" id="ARBA00004651"/>
    </source>
</evidence>
<feature type="transmembrane region" description="Helical" evidence="9">
    <location>
        <begin position="386"/>
        <end position="406"/>
    </location>
</feature>
<feature type="region of interest" description="Disordered" evidence="8">
    <location>
        <begin position="1"/>
        <end position="50"/>
    </location>
</feature>
<feature type="domain" description="Glycosyltransferase RgtA/B/C/D-like" evidence="10">
    <location>
        <begin position="150"/>
        <end position="287"/>
    </location>
</feature>
<evidence type="ECO:0000256" key="7">
    <source>
        <dbReference type="ARBA" id="ARBA00023136"/>
    </source>
</evidence>
<dbReference type="Pfam" id="PF13231">
    <property type="entry name" value="PMT_2"/>
    <property type="match status" value="1"/>
</dbReference>
<name>A0A372ZZJ5_9ACTN</name>
<accession>A0A372ZZJ5</accession>
<keyword evidence="5 9" id="KW-0812">Transmembrane</keyword>
<dbReference type="InterPro" id="IPR050297">
    <property type="entry name" value="LipidA_mod_glycosyltrf_83"/>
</dbReference>
<evidence type="ECO:0000256" key="8">
    <source>
        <dbReference type="SAM" id="MobiDB-lite"/>
    </source>
</evidence>
<comment type="caution">
    <text evidence="11">The sequence shown here is derived from an EMBL/GenBank/DDBJ whole genome shotgun (WGS) entry which is preliminary data.</text>
</comment>
<sequence>MSTESAFSPVPHGRSAHDPAAEPDPDGPGAVAVDSPAAPGTASAAENPDGVELAPYTIPRVPAIGWDPGTSPRRRWIARGLLGAVLTVQAALSLRLLAAAHPDEAAAMVAGRQQLAHLLHGTPVTTDLVDRVHGSPWLYPPLAGAAADANGIWGTRLLSLGFALLTTVLLYSLTRRLFNERVAICAIAGYAVLQSTVVVGFYAAPESLAVLLVALAAWTTVFTAGRHPALALLAAPPTALACATAYSAAFAVPALVALAFACARPYHRVGPAALRSLLAALGTLVLLLPYGTLGKVAGWSPSRGNAPGSAGSILLGTLQWAGLFTVLAVAGTIAYARREQMPEHDAPEKDPLPTTRGRRALLGAVLTATALLVPAAHLWTGTSGALFRHLGYGMLLAAPLAGVGLTRLVGAHFRHPQLGILVWVALLALGLEQSALRYQNGPDSGRLLAVLRAHTEPQGRYLTEVDGLAEYYLGGVSKPEQWVSARAGTDYRDGAGTEHHGDDGSVAAIRDGWFTMVVLDSTAPRATDRALSEALGAAGHYRLVAQFTSPTGDSSTYKVYLKH</sequence>
<protein>
    <recommendedName>
        <fullName evidence="10">Glycosyltransferase RgtA/B/C/D-like domain-containing protein</fullName>
    </recommendedName>
</protein>
<dbReference type="GO" id="GO:0005886">
    <property type="term" value="C:plasma membrane"/>
    <property type="evidence" value="ECO:0007669"/>
    <property type="project" value="UniProtKB-SubCell"/>
</dbReference>
<keyword evidence="6 9" id="KW-1133">Transmembrane helix</keyword>
<dbReference type="PANTHER" id="PTHR33908:SF11">
    <property type="entry name" value="MEMBRANE PROTEIN"/>
    <property type="match status" value="1"/>
</dbReference>
<feature type="transmembrane region" description="Helical" evidence="9">
    <location>
        <begin position="76"/>
        <end position="98"/>
    </location>
</feature>
<comment type="subcellular location">
    <subcellularLocation>
        <location evidence="1">Cell membrane</location>
        <topology evidence="1">Multi-pass membrane protein</topology>
    </subcellularLocation>
</comment>
<feature type="transmembrane region" description="Helical" evidence="9">
    <location>
        <begin position="313"/>
        <end position="336"/>
    </location>
</feature>
<dbReference type="InterPro" id="IPR038731">
    <property type="entry name" value="RgtA/B/C-like"/>
</dbReference>
<feature type="transmembrane region" description="Helical" evidence="9">
    <location>
        <begin position="151"/>
        <end position="171"/>
    </location>
</feature>
<gene>
    <name evidence="11" type="ORF">DR950_29270</name>
</gene>
<keyword evidence="12" id="KW-1185">Reference proteome</keyword>
<feature type="transmembrane region" description="Helical" evidence="9">
    <location>
        <begin position="238"/>
        <end position="260"/>
    </location>
</feature>
<dbReference type="GO" id="GO:0016763">
    <property type="term" value="F:pentosyltransferase activity"/>
    <property type="evidence" value="ECO:0007669"/>
    <property type="project" value="TreeGrafter"/>
</dbReference>
<evidence type="ECO:0000313" key="11">
    <source>
        <dbReference type="EMBL" id="RGD61308.1"/>
    </source>
</evidence>
<dbReference type="GO" id="GO:0009103">
    <property type="term" value="P:lipopolysaccharide biosynthetic process"/>
    <property type="evidence" value="ECO:0007669"/>
    <property type="project" value="UniProtKB-ARBA"/>
</dbReference>
<evidence type="ECO:0000256" key="4">
    <source>
        <dbReference type="ARBA" id="ARBA00022679"/>
    </source>
</evidence>
<keyword evidence="2" id="KW-1003">Cell membrane</keyword>
<evidence type="ECO:0000256" key="5">
    <source>
        <dbReference type="ARBA" id="ARBA00022692"/>
    </source>
</evidence>
<evidence type="ECO:0000259" key="10">
    <source>
        <dbReference type="Pfam" id="PF13231"/>
    </source>
</evidence>
<evidence type="ECO:0000313" key="12">
    <source>
        <dbReference type="Proteomes" id="UP000263377"/>
    </source>
</evidence>
<feature type="transmembrane region" description="Helical" evidence="9">
    <location>
        <begin position="272"/>
        <end position="293"/>
    </location>
</feature>
<keyword evidence="4" id="KW-0808">Transferase</keyword>
<feature type="transmembrane region" description="Helical" evidence="9">
    <location>
        <begin position="360"/>
        <end position="380"/>
    </location>
</feature>
<dbReference type="AlphaFoldDB" id="A0A372ZZJ5"/>
<evidence type="ECO:0000256" key="9">
    <source>
        <dbReference type="SAM" id="Phobius"/>
    </source>
</evidence>
<feature type="transmembrane region" description="Helical" evidence="9">
    <location>
        <begin position="418"/>
        <end position="436"/>
    </location>
</feature>
<dbReference type="EMBL" id="QVIG01000001">
    <property type="protein sequence ID" value="RGD61308.1"/>
    <property type="molecule type" value="Genomic_DNA"/>
</dbReference>
<dbReference type="Proteomes" id="UP000263377">
    <property type="component" value="Unassembled WGS sequence"/>
</dbReference>
<keyword evidence="3" id="KW-0328">Glycosyltransferase</keyword>
<evidence type="ECO:0000256" key="6">
    <source>
        <dbReference type="ARBA" id="ARBA00022989"/>
    </source>
</evidence>
<proteinExistence type="predicted"/>
<keyword evidence="7 9" id="KW-0472">Membrane</keyword>
<organism evidence="11 12">
    <name type="scientific">Kitasatospora xanthocidica</name>
    <dbReference type="NCBI Taxonomy" id="83382"/>
    <lineage>
        <taxon>Bacteria</taxon>
        <taxon>Bacillati</taxon>
        <taxon>Actinomycetota</taxon>
        <taxon>Actinomycetes</taxon>
        <taxon>Kitasatosporales</taxon>
        <taxon>Streptomycetaceae</taxon>
        <taxon>Kitasatospora</taxon>
    </lineage>
</organism>
<dbReference type="PANTHER" id="PTHR33908">
    <property type="entry name" value="MANNOSYLTRANSFERASE YKCB-RELATED"/>
    <property type="match status" value="1"/>
</dbReference>
<dbReference type="RefSeq" id="WP_117489482.1">
    <property type="nucleotide sequence ID" value="NZ_QVIG01000001.1"/>
</dbReference>
<evidence type="ECO:0000256" key="3">
    <source>
        <dbReference type="ARBA" id="ARBA00022676"/>
    </source>
</evidence>
<evidence type="ECO:0000256" key="2">
    <source>
        <dbReference type="ARBA" id="ARBA00022475"/>
    </source>
</evidence>